<accession>A0A8X7MTM5</accession>
<feature type="region of interest" description="Disordered" evidence="1">
    <location>
        <begin position="54"/>
        <end position="91"/>
    </location>
</feature>
<comment type="caution">
    <text evidence="2">The sequence shown here is derived from an EMBL/GenBank/DDBJ whole genome shotgun (WGS) entry which is preliminary data.</text>
</comment>
<evidence type="ECO:0000313" key="2">
    <source>
        <dbReference type="EMBL" id="KAE8248164.1"/>
    </source>
</evidence>
<dbReference type="EMBL" id="LWDE02000382">
    <property type="protein sequence ID" value="KAE8248164.1"/>
    <property type="molecule type" value="Genomic_DNA"/>
</dbReference>
<keyword evidence="3" id="KW-1185">Reference proteome</keyword>
<sequence length="91" mass="10169">MTSESNEMRELVPGHPECRLMSHVLNRPEKVNAFTISLLRCVVQVVIARLAADSLDRASTEEGEDATTADAPSPNHSPRFETSLYDTLEKW</sequence>
<dbReference type="Proteomes" id="UP000077684">
    <property type="component" value="Unassembled WGS sequence"/>
</dbReference>
<reference evidence="2" key="2">
    <citation type="journal article" date="2019" name="IMA Fungus">
        <title>Genome sequencing and comparison of five Tilletia species to identify candidate genes for the detection of regulated species infecting wheat.</title>
        <authorList>
            <person name="Nguyen H.D.T."/>
            <person name="Sultana T."/>
            <person name="Kesanakurti P."/>
            <person name="Hambleton S."/>
        </authorList>
    </citation>
    <scope>NUCLEOTIDE SEQUENCE</scope>
    <source>
        <strain evidence="2">DAOMC 236426</strain>
    </source>
</reference>
<dbReference type="AlphaFoldDB" id="A0A8X7MTM5"/>
<evidence type="ECO:0000313" key="3">
    <source>
        <dbReference type="Proteomes" id="UP000077684"/>
    </source>
</evidence>
<organism evidence="2 3">
    <name type="scientific">Tilletia controversa</name>
    <name type="common">dwarf bunt fungus</name>
    <dbReference type="NCBI Taxonomy" id="13291"/>
    <lineage>
        <taxon>Eukaryota</taxon>
        <taxon>Fungi</taxon>
        <taxon>Dikarya</taxon>
        <taxon>Basidiomycota</taxon>
        <taxon>Ustilaginomycotina</taxon>
        <taxon>Exobasidiomycetes</taxon>
        <taxon>Tilletiales</taxon>
        <taxon>Tilletiaceae</taxon>
        <taxon>Tilletia</taxon>
    </lineage>
</organism>
<gene>
    <name evidence="2" type="ORF">A4X06_0g3918</name>
</gene>
<proteinExistence type="predicted"/>
<protein>
    <submittedName>
        <fullName evidence="2">Uncharacterized protein</fullName>
    </submittedName>
</protein>
<reference evidence="2" key="1">
    <citation type="submission" date="2016-04" db="EMBL/GenBank/DDBJ databases">
        <authorList>
            <person name="Nguyen H.D."/>
            <person name="Samba Siva P."/>
            <person name="Cullis J."/>
            <person name="Levesque C.A."/>
            <person name="Hambleton S."/>
        </authorList>
    </citation>
    <scope>NUCLEOTIDE SEQUENCE</scope>
    <source>
        <strain evidence="2">DAOMC 236426</strain>
    </source>
</reference>
<name>A0A8X7MTM5_9BASI</name>
<evidence type="ECO:0000256" key="1">
    <source>
        <dbReference type="SAM" id="MobiDB-lite"/>
    </source>
</evidence>